<dbReference type="CDD" id="cd03811">
    <property type="entry name" value="GT4_GT28_WabH-like"/>
    <property type="match status" value="1"/>
</dbReference>
<proteinExistence type="predicted"/>
<name>A0A158C3A1_9BURK</name>
<dbReference type="SUPFAM" id="SSF53756">
    <property type="entry name" value="UDP-Glycosyltransferase/glycogen phosphorylase"/>
    <property type="match status" value="1"/>
</dbReference>
<evidence type="ECO:0000259" key="2">
    <source>
        <dbReference type="Pfam" id="PF13439"/>
    </source>
</evidence>
<dbReference type="STRING" id="1777140.AWB79_04649"/>
<dbReference type="Pfam" id="PF13439">
    <property type="entry name" value="Glyco_transf_4"/>
    <property type="match status" value="1"/>
</dbReference>
<organism evidence="3 4">
    <name type="scientific">Caballeronia hypogeia</name>
    <dbReference type="NCBI Taxonomy" id="1777140"/>
    <lineage>
        <taxon>Bacteria</taxon>
        <taxon>Pseudomonadati</taxon>
        <taxon>Pseudomonadota</taxon>
        <taxon>Betaproteobacteria</taxon>
        <taxon>Burkholderiales</taxon>
        <taxon>Burkholderiaceae</taxon>
        <taxon>Caballeronia</taxon>
    </lineage>
</organism>
<dbReference type="InterPro" id="IPR028098">
    <property type="entry name" value="Glyco_trans_4-like_N"/>
</dbReference>
<dbReference type="AlphaFoldDB" id="A0A158C3A1"/>
<sequence>MSRPKQRGKNNEQDGARRPERSSTQTKTNSAAGDVPARVQTAPLMRIVHLANHAQTIGNGTVNMMVDLACVQARMGQDVVVASSGGGFEPLLRRHGITHIPLQQSRQPWRVPAMIAGFNRLIDRFDPDIVHAHMMTGALISRFGSMRRRFALVTTVHHELQKSASLVRAGDHMVAVSRGVATELEARGMRPERMSVVLNGSLGAPRIALRPAARPLPVPLAHPNIVCVAGMYRRKGIADLLQAFALVREQSAQEREFLPEPNLYLVGDGPDRGAMEALADELGIASSVHFTGFVADPRPYFAGADVFALLSRQDPSPLVIAEAREAGCAIVATRVGGIPEMLDDGAAGVLVPPGEPALAAAKLRWLLLDAPARGQFAERARQNLQPLSVERVAAEYMAIYQHTLAERAAVNRRQITTDARRSRAPDGAV</sequence>
<keyword evidence="3" id="KW-0808">Transferase</keyword>
<gene>
    <name evidence="3" type="ORF">AWB79_04649</name>
</gene>
<dbReference type="Pfam" id="PF13692">
    <property type="entry name" value="Glyco_trans_1_4"/>
    <property type="match status" value="1"/>
</dbReference>
<evidence type="ECO:0000256" key="1">
    <source>
        <dbReference type="SAM" id="MobiDB-lite"/>
    </source>
</evidence>
<dbReference type="Gene3D" id="3.40.50.2000">
    <property type="entry name" value="Glycogen Phosphorylase B"/>
    <property type="match status" value="2"/>
</dbReference>
<feature type="compositionally biased region" description="Polar residues" evidence="1">
    <location>
        <begin position="22"/>
        <end position="31"/>
    </location>
</feature>
<dbReference type="PANTHER" id="PTHR12526">
    <property type="entry name" value="GLYCOSYLTRANSFERASE"/>
    <property type="match status" value="1"/>
</dbReference>
<dbReference type="EMBL" id="FCOA02000017">
    <property type="protein sequence ID" value="SAK76783.1"/>
    <property type="molecule type" value="Genomic_DNA"/>
</dbReference>
<evidence type="ECO:0000313" key="4">
    <source>
        <dbReference type="Proteomes" id="UP000054851"/>
    </source>
</evidence>
<protein>
    <submittedName>
        <fullName evidence="3">Group 1 family glycosyl transferase</fullName>
    </submittedName>
</protein>
<reference evidence="3" key="1">
    <citation type="submission" date="2016-01" db="EMBL/GenBank/DDBJ databases">
        <authorList>
            <person name="Peeters C."/>
        </authorList>
    </citation>
    <scope>NUCLEOTIDE SEQUENCE</scope>
    <source>
        <strain evidence="3">LMG 29322</strain>
    </source>
</reference>
<accession>A0A158C3A1</accession>
<evidence type="ECO:0000313" key="3">
    <source>
        <dbReference type="EMBL" id="SAK76783.1"/>
    </source>
</evidence>
<feature type="compositionally biased region" description="Basic and acidic residues" evidence="1">
    <location>
        <begin position="9"/>
        <end position="21"/>
    </location>
</feature>
<feature type="domain" description="Glycosyltransferase subfamily 4-like N-terminal" evidence="2">
    <location>
        <begin position="59"/>
        <end position="200"/>
    </location>
</feature>
<dbReference type="GO" id="GO:0016757">
    <property type="term" value="F:glycosyltransferase activity"/>
    <property type="evidence" value="ECO:0007669"/>
    <property type="project" value="UniProtKB-ARBA"/>
</dbReference>
<keyword evidence="4" id="KW-1185">Reference proteome</keyword>
<comment type="caution">
    <text evidence="3">The sequence shown here is derived from an EMBL/GenBank/DDBJ whole genome shotgun (WGS) entry which is preliminary data.</text>
</comment>
<dbReference type="PANTHER" id="PTHR12526:SF630">
    <property type="entry name" value="GLYCOSYLTRANSFERASE"/>
    <property type="match status" value="1"/>
</dbReference>
<feature type="region of interest" description="Disordered" evidence="1">
    <location>
        <begin position="1"/>
        <end position="36"/>
    </location>
</feature>
<dbReference type="Proteomes" id="UP000054851">
    <property type="component" value="Unassembled WGS sequence"/>
</dbReference>